<dbReference type="AlphaFoldDB" id="A0A6A4HCH9"/>
<accession>A0A6A4HCH9</accession>
<dbReference type="EMBL" id="ML769531">
    <property type="protein sequence ID" value="KAE9395423.1"/>
    <property type="molecule type" value="Genomic_DNA"/>
</dbReference>
<sequence>MKESQSSWLFLDCLPRRLMIVPYKEVQMMRLKVKELQAESQRKAAQKASRTALSVLHESPVIPRPWYASRNFAGKVTGFD</sequence>
<organism evidence="1 2">
    <name type="scientific">Gymnopus androsaceus JB14</name>
    <dbReference type="NCBI Taxonomy" id="1447944"/>
    <lineage>
        <taxon>Eukaryota</taxon>
        <taxon>Fungi</taxon>
        <taxon>Dikarya</taxon>
        <taxon>Basidiomycota</taxon>
        <taxon>Agaricomycotina</taxon>
        <taxon>Agaricomycetes</taxon>
        <taxon>Agaricomycetidae</taxon>
        <taxon>Agaricales</taxon>
        <taxon>Marasmiineae</taxon>
        <taxon>Omphalotaceae</taxon>
        <taxon>Gymnopus</taxon>
    </lineage>
</organism>
<evidence type="ECO:0000313" key="1">
    <source>
        <dbReference type="EMBL" id="KAE9395423.1"/>
    </source>
</evidence>
<keyword evidence="2" id="KW-1185">Reference proteome</keyword>
<protein>
    <submittedName>
        <fullName evidence="1">Uncharacterized protein</fullName>
    </submittedName>
</protein>
<dbReference type="Proteomes" id="UP000799118">
    <property type="component" value="Unassembled WGS sequence"/>
</dbReference>
<reference evidence="1" key="1">
    <citation type="journal article" date="2019" name="Environ. Microbiol.">
        <title>Fungal ecological strategies reflected in gene transcription - a case study of two litter decomposers.</title>
        <authorList>
            <person name="Barbi F."/>
            <person name="Kohler A."/>
            <person name="Barry K."/>
            <person name="Baskaran P."/>
            <person name="Daum C."/>
            <person name="Fauchery L."/>
            <person name="Ihrmark K."/>
            <person name="Kuo A."/>
            <person name="LaButti K."/>
            <person name="Lipzen A."/>
            <person name="Morin E."/>
            <person name="Grigoriev I.V."/>
            <person name="Henrissat B."/>
            <person name="Lindahl B."/>
            <person name="Martin F."/>
        </authorList>
    </citation>
    <scope>NUCLEOTIDE SEQUENCE</scope>
    <source>
        <strain evidence="1">JB14</strain>
    </source>
</reference>
<evidence type="ECO:0000313" key="2">
    <source>
        <dbReference type="Proteomes" id="UP000799118"/>
    </source>
</evidence>
<proteinExistence type="predicted"/>
<name>A0A6A4HCH9_9AGAR</name>
<gene>
    <name evidence="1" type="ORF">BT96DRAFT_146022</name>
</gene>